<dbReference type="Proteomes" id="UP001314263">
    <property type="component" value="Unassembled WGS sequence"/>
</dbReference>
<evidence type="ECO:0000256" key="1">
    <source>
        <dbReference type="SAM" id="Phobius"/>
    </source>
</evidence>
<keyword evidence="1" id="KW-0472">Membrane</keyword>
<dbReference type="AlphaFoldDB" id="A0AAV1I4G4"/>
<keyword evidence="1" id="KW-1133">Transmembrane helix</keyword>
<name>A0AAV1I4G4_9CHLO</name>
<feature type="transmembrane region" description="Helical" evidence="1">
    <location>
        <begin position="75"/>
        <end position="98"/>
    </location>
</feature>
<reference evidence="2 3" key="1">
    <citation type="submission" date="2023-10" db="EMBL/GenBank/DDBJ databases">
        <authorList>
            <person name="Maclean D."/>
            <person name="Macfadyen A."/>
        </authorList>
    </citation>
    <scope>NUCLEOTIDE SEQUENCE [LARGE SCALE GENOMIC DNA]</scope>
</reference>
<evidence type="ECO:0000313" key="2">
    <source>
        <dbReference type="EMBL" id="CAK0776117.1"/>
    </source>
</evidence>
<gene>
    <name evidence="2" type="ORF">CVIRNUC_004342</name>
</gene>
<accession>A0AAV1I4G4</accession>
<evidence type="ECO:0000313" key="3">
    <source>
        <dbReference type="Proteomes" id="UP001314263"/>
    </source>
</evidence>
<keyword evidence="1" id="KW-0812">Transmembrane</keyword>
<sequence length="101" mass="11253">MPVHTRTITDRITIPIPPIKPGSHRYLSRPPRSIETRLPQLEARMAPPLIVDQIPSVARRAPPSQRACAPETDSLLPYMFAVALLQFIVSCATAIYALNLR</sequence>
<keyword evidence="3" id="KW-1185">Reference proteome</keyword>
<protein>
    <submittedName>
        <fullName evidence="2">Uncharacterized protein</fullName>
    </submittedName>
</protein>
<comment type="caution">
    <text evidence="2">The sequence shown here is derived from an EMBL/GenBank/DDBJ whole genome shotgun (WGS) entry which is preliminary data.</text>
</comment>
<dbReference type="EMBL" id="CAUYUE010000005">
    <property type="protein sequence ID" value="CAK0776117.1"/>
    <property type="molecule type" value="Genomic_DNA"/>
</dbReference>
<organism evidence="2 3">
    <name type="scientific">Coccomyxa viridis</name>
    <dbReference type="NCBI Taxonomy" id="1274662"/>
    <lineage>
        <taxon>Eukaryota</taxon>
        <taxon>Viridiplantae</taxon>
        <taxon>Chlorophyta</taxon>
        <taxon>core chlorophytes</taxon>
        <taxon>Trebouxiophyceae</taxon>
        <taxon>Trebouxiophyceae incertae sedis</taxon>
        <taxon>Coccomyxaceae</taxon>
        <taxon>Coccomyxa</taxon>
    </lineage>
</organism>
<proteinExistence type="predicted"/>